<evidence type="ECO:0000313" key="2">
    <source>
        <dbReference type="EMBL" id="KAK5802183.1"/>
    </source>
</evidence>
<sequence length="114" mass="13253">MLSVEELGETLANAMLCKLNFRLFMMEFIWCGIIVGSCGQLYIDIISKIQELCRRQWRVIIKKISREVNATAHSLVGKMKAFPYALIVFQESSEVIVDRLRLDSKFYSSKKEHF</sequence>
<gene>
    <name evidence="2" type="ORF">PVK06_029767</name>
</gene>
<keyword evidence="1" id="KW-0472">Membrane</keyword>
<evidence type="ECO:0000256" key="1">
    <source>
        <dbReference type="SAM" id="Phobius"/>
    </source>
</evidence>
<evidence type="ECO:0008006" key="4">
    <source>
        <dbReference type="Google" id="ProtNLM"/>
    </source>
</evidence>
<feature type="transmembrane region" description="Helical" evidence="1">
    <location>
        <begin position="21"/>
        <end position="43"/>
    </location>
</feature>
<protein>
    <recommendedName>
        <fullName evidence="4">RNase H type-1 domain-containing protein</fullName>
    </recommendedName>
</protein>
<keyword evidence="1" id="KW-0812">Transmembrane</keyword>
<name>A0ABR0NLG6_GOSAR</name>
<keyword evidence="1" id="KW-1133">Transmembrane helix</keyword>
<evidence type="ECO:0000313" key="3">
    <source>
        <dbReference type="Proteomes" id="UP001358586"/>
    </source>
</evidence>
<accession>A0ABR0NLG6</accession>
<proteinExistence type="predicted"/>
<organism evidence="2 3">
    <name type="scientific">Gossypium arboreum</name>
    <name type="common">Tree cotton</name>
    <name type="synonym">Gossypium nanking</name>
    <dbReference type="NCBI Taxonomy" id="29729"/>
    <lineage>
        <taxon>Eukaryota</taxon>
        <taxon>Viridiplantae</taxon>
        <taxon>Streptophyta</taxon>
        <taxon>Embryophyta</taxon>
        <taxon>Tracheophyta</taxon>
        <taxon>Spermatophyta</taxon>
        <taxon>Magnoliopsida</taxon>
        <taxon>eudicotyledons</taxon>
        <taxon>Gunneridae</taxon>
        <taxon>Pentapetalae</taxon>
        <taxon>rosids</taxon>
        <taxon>malvids</taxon>
        <taxon>Malvales</taxon>
        <taxon>Malvaceae</taxon>
        <taxon>Malvoideae</taxon>
        <taxon>Gossypium</taxon>
    </lineage>
</organism>
<comment type="caution">
    <text evidence="2">The sequence shown here is derived from an EMBL/GenBank/DDBJ whole genome shotgun (WGS) entry which is preliminary data.</text>
</comment>
<reference evidence="2 3" key="1">
    <citation type="submission" date="2023-03" db="EMBL/GenBank/DDBJ databases">
        <title>WGS of Gossypium arboreum.</title>
        <authorList>
            <person name="Yu D."/>
        </authorList>
    </citation>
    <scope>NUCLEOTIDE SEQUENCE [LARGE SCALE GENOMIC DNA]</scope>
    <source>
        <tissue evidence="2">Leaf</tissue>
    </source>
</reference>
<dbReference type="Proteomes" id="UP001358586">
    <property type="component" value="Chromosome 9"/>
</dbReference>
<keyword evidence="3" id="KW-1185">Reference proteome</keyword>
<dbReference type="EMBL" id="JARKNE010000009">
    <property type="protein sequence ID" value="KAK5802183.1"/>
    <property type="molecule type" value="Genomic_DNA"/>
</dbReference>